<gene>
    <name evidence="4" type="primary">LOC121840581</name>
</gene>
<dbReference type="SUPFAM" id="SSF56436">
    <property type="entry name" value="C-type lectin-like"/>
    <property type="match status" value="1"/>
</dbReference>
<proteinExistence type="predicted"/>
<dbReference type="CDD" id="cd03590">
    <property type="entry name" value="CLECT_DC-SIGN_like"/>
    <property type="match status" value="1"/>
</dbReference>
<evidence type="ECO:0000259" key="3">
    <source>
        <dbReference type="PROSITE" id="PS50041"/>
    </source>
</evidence>
<feature type="transmembrane region" description="Helical" evidence="2">
    <location>
        <begin position="16"/>
        <end position="36"/>
    </location>
</feature>
<organism evidence="4 5">
    <name type="scientific">Oncorhynchus tshawytscha</name>
    <name type="common">Chinook salmon</name>
    <name type="synonym">Salmo tshawytscha</name>
    <dbReference type="NCBI Taxonomy" id="74940"/>
    <lineage>
        <taxon>Eukaryota</taxon>
        <taxon>Metazoa</taxon>
        <taxon>Chordata</taxon>
        <taxon>Craniata</taxon>
        <taxon>Vertebrata</taxon>
        <taxon>Euteleostomi</taxon>
        <taxon>Actinopterygii</taxon>
        <taxon>Neopterygii</taxon>
        <taxon>Teleostei</taxon>
        <taxon>Protacanthopterygii</taxon>
        <taxon>Salmoniformes</taxon>
        <taxon>Salmonidae</taxon>
        <taxon>Salmoninae</taxon>
        <taxon>Oncorhynchus</taxon>
    </lineage>
</organism>
<accession>A0AAZ3QH19</accession>
<dbReference type="SMART" id="SM00034">
    <property type="entry name" value="CLECT"/>
    <property type="match status" value="1"/>
</dbReference>
<dbReference type="InterPro" id="IPR016187">
    <property type="entry name" value="CTDL_fold"/>
</dbReference>
<dbReference type="InterPro" id="IPR033989">
    <property type="entry name" value="CD209-like_CTLD"/>
</dbReference>
<name>A0AAZ3QH19_ONCTS</name>
<dbReference type="Ensembl" id="ENSOTST00005117389.1">
    <property type="protein sequence ID" value="ENSOTSP00005127863.1"/>
    <property type="gene ID" value="ENSOTSG00005078371.1"/>
</dbReference>
<dbReference type="Gene3D" id="3.10.100.10">
    <property type="entry name" value="Mannose-Binding Protein A, subunit A"/>
    <property type="match status" value="2"/>
</dbReference>
<dbReference type="InterPro" id="IPR001304">
    <property type="entry name" value="C-type_lectin-like"/>
</dbReference>
<dbReference type="GeneTree" id="ENSGT01030000234575"/>
<dbReference type="PROSITE" id="PS50041">
    <property type="entry name" value="C_TYPE_LECTIN_2"/>
    <property type="match status" value="1"/>
</dbReference>
<reference evidence="4" key="3">
    <citation type="submission" date="2025-09" db="UniProtKB">
        <authorList>
            <consortium name="Ensembl"/>
        </authorList>
    </citation>
    <scope>IDENTIFICATION</scope>
</reference>
<evidence type="ECO:0000313" key="5">
    <source>
        <dbReference type="Proteomes" id="UP000694402"/>
    </source>
</evidence>
<keyword evidence="2" id="KW-1133">Transmembrane helix</keyword>
<dbReference type="PANTHER" id="PTHR22803">
    <property type="entry name" value="MANNOSE, PHOSPHOLIPASE, LECTIN RECEPTOR RELATED"/>
    <property type="match status" value="1"/>
</dbReference>
<keyword evidence="2" id="KW-0472">Membrane</keyword>
<evidence type="ECO:0000313" key="4">
    <source>
        <dbReference type="Ensembl" id="ENSOTSP00005127863.1"/>
    </source>
</evidence>
<feature type="domain" description="C-type lectin" evidence="3">
    <location>
        <begin position="107"/>
        <end position="299"/>
    </location>
</feature>
<sequence length="308" mass="34527">MKNYHSKQGSQGGKKWAGLLTCQTILLVLIGLLVSISTNQAAAKRLSNVTQPRETPEEELAALKLDMSTVLLRYSRLRDNYASLAKNCSATVVNFTGCPEGWLHVLVNEKCFYFSNDKMDWPSSRDNCTSMGGHLSILHSKSAHEALEKEASRIGGFDNYFWIGLSDREMEGDWRWVDNTTLTNKYVGSANPFNNLNMTRTTLTQNISVAFFSTICPLLFKLFFFCLISLPLCDFNSILPVIFSLPLPPFPYSFWQPFSLEPDNNASGGVEGEDCVVLQGNTHAWSDVPCEFIYPRICQMDAFPITSP</sequence>
<reference evidence="5" key="1">
    <citation type="journal article" date="2018" name="PLoS ONE">
        <title>Chinook salmon (Oncorhynchus tshawytscha) genome and transcriptome.</title>
        <authorList>
            <person name="Christensen K.A."/>
            <person name="Leong J.S."/>
            <person name="Sakhrani D."/>
            <person name="Biagi C.A."/>
            <person name="Minkley D.R."/>
            <person name="Withler R.E."/>
            <person name="Rondeau E.B."/>
            <person name="Koop B.F."/>
            <person name="Devlin R.H."/>
        </authorList>
    </citation>
    <scope>NUCLEOTIDE SEQUENCE [LARGE SCALE GENOMIC DNA]</scope>
</reference>
<evidence type="ECO:0000256" key="1">
    <source>
        <dbReference type="ARBA" id="ARBA00022734"/>
    </source>
</evidence>
<dbReference type="AlphaFoldDB" id="A0AAZ3QH19"/>
<dbReference type="Proteomes" id="UP000694402">
    <property type="component" value="Unassembled WGS sequence"/>
</dbReference>
<dbReference type="Pfam" id="PF00059">
    <property type="entry name" value="Lectin_C"/>
    <property type="match status" value="1"/>
</dbReference>
<keyword evidence="2" id="KW-0812">Transmembrane</keyword>
<dbReference type="GO" id="GO:0030246">
    <property type="term" value="F:carbohydrate binding"/>
    <property type="evidence" value="ECO:0007669"/>
    <property type="project" value="UniProtKB-KW"/>
</dbReference>
<protein>
    <recommendedName>
        <fullName evidence="3">C-type lectin domain-containing protein</fullName>
    </recommendedName>
</protein>
<keyword evidence="1" id="KW-0430">Lectin</keyword>
<feature type="transmembrane region" description="Helical" evidence="2">
    <location>
        <begin position="207"/>
        <end position="230"/>
    </location>
</feature>
<reference evidence="4" key="2">
    <citation type="submission" date="2025-08" db="UniProtKB">
        <authorList>
            <consortium name="Ensembl"/>
        </authorList>
    </citation>
    <scope>IDENTIFICATION</scope>
</reference>
<keyword evidence="5" id="KW-1185">Reference proteome</keyword>
<dbReference type="InterPro" id="IPR050111">
    <property type="entry name" value="C-type_lectin/snaclec_domain"/>
</dbReference>
<dbReference type="InterPro" id="IPR016186">
    <property type="entry name" value="C-type_lectin-like/link_sf"/>
</dbReference>
<evidence type="ECO:0000256" key="2">
    <source>
        <dbReference type="SAM" id="Phobius"/>
    </source>
</evidence>